<name>A0A6G8MXY3_9VIRU</name>
<reference evidence="1" key="1">
    <citation type="submission" date="2019-12" db="EMBL/GenBank/DDBJ databases">
        <title>The DNA Methylation Landscape of Giant Viruses.</title>
        <authorList>
            <person name="Jeudy S."/>
            <person name="Rigou S."/>
            <person name="Alempic J.-M."/>
            <person name="Claverie J.-M."/>
            <person name="Abergel C."/>
            <person name="Legendre M."/>
        </authorList>
    </citation>
    <scope>NUCLEOTIDE SEQUENCE</scope>
    <source>
        <strain evidence="1">P4</strain>
    </source>
</reference>
<dbReference type="Proteomes" id="UP001224087">
    <property type="component" value="Segment"/>
</dbReference>
<keyword evidence="2" id="KW-1185">Reference proteome</keyword>
<proteinExistence type="predicted"/>
<protein>
    <submittedName>
        <fullName evidence="1">Uncharacterized protein</fullName>
    </submittedName>
</protein>
<sequence length="137" mass="15538">MDLGHRVHYVNFDDLVLECDYCGEEKNIKAVRTPPRFGKDRIILDEFGRSSIQRPEKCCSECLTSSGFLDDKTCYKDCRECIREIYPQHTTYLAVPLFSTHDSTSESYSSVSFDNGGMTISRGGAPGIEYKRDCILS</sequence>
<evidence type="ECO:0000313" key="1">
    <source>
        <dbReference type="EMBL" id="QIN54486.1"/>
    </source>
</evidence>
<accession>A0A6G8MXY3</accession>
<evidence type="ECO:0000313" key="2">
    <source>
        <dbReference type="Proteomes" id="UP001224087"/>
    </source>
</evidence>
<organism evidence="1 2">
    <name type="scientific">Cedratvirus kamchatka</name>
    <dbReference type="NCBI Taxonomy" id="2716914"/>
    <lineage>
        <taxon>Viruses</taxon>
        <taxon>Pithoviruses</taxon>
        <taxon>Orthocedratvirinae</taxon>
        <taxon>Alphacedratvirus</taxon>
        <taxon>Alphacedratvirus rossiense</taxon>
    </lineage>
</organism>
<gene>
    <name evidence="1" type="primary">ck361</name>
</gene>
<dbReference type="EMBL" id="MN873693">
    <property type="protein sequence ID" value="QIN54486.1"/>
    <property type="molecule type" value="Genomic_DNA"/>
</dbReference>